<reference evidence="1" key="1">
    <citation type="submission" date="2016-10" db="EMBL/GenBank/DDBJ databases">
        <authorList>
            <person name="de Groot N.N."/>
        </authorList>
    </citation>
    <scope>NUCLEOTIDE SEQUENCE</scope>
</reference>
<gene>
    <name evidence="1" type="ORF">MNB_SV-6-97</name>
</gene>
<proteinExistence type="predicted"/>
<dbReference type="EMBL" id="FPHC01000031">
    <property type="protein sequence ID" value="SFV54024.1"/>
    <property type="molecule type" value="Genomic_DNA"/>
</dbReference>
<name>A0A1W1BKE0_9ZZZZ</name>
<organism evidence="1">
    <name type="scientific">hydrothermal vent metagenome</name>
    <dbReference type="NCBI Taxonomy" id="652676"/>
    <lineage>
        <taxon>unclassified sequences</taxon>
        <taxon>metagenomes</taxon>
        <taxon>ecological metagenomes</taxon>
    </lineage>
</organism>
<sequence>MGLKIVKLRWYQIQDYIIQLIKKDHAHIPLNTTKYREVLNALLYIKIVIFV</sequence>
<dbReference type="AlphaFoldDB" id="A0A1W1BKE0"/>
<protein>
    <submittedName>
        <fullName evidence="1">Uncharacterized protein</fullName>
    </submittedName>
</protein>
<accession>A0A1W1BKE0</accession>
<evidence type="ECO:0000313" key="1">
    <source>
        <dbReference type="EMBL" id="SFV54024.1"/>
    </source>
</evidence>